<name>A0ABV0YDG1_9TELE</name>
<dbReference type="EMBL" id="JAHRIP010029184">
    <property type="protein sequence ID" value="MEQ2291541.1"/>
    <property type="molecule type" value="Genomic_DNA"/>
</dbReference>
<evidence type="ECO:0000313" key="1">
    <source>
        <dbReference type="EMBL" id="MEQ2291541.1"/>
    </source>
</evidence>
<gene>
    <name evidence="1" type="ORF">AMECASPLE_014335</name>
</gene>
<protein>
    <submittedName>
        <fullName evidence="1">Uncharacterized protein</fullName>
    </submittedName>
</protein>
<dbReference type="Proteomes" id="UP001469553">
    <property type="component" value="Unassembled WGS sequence"/>
</dbReference>
<accession>A0ABV0YDG1</accession>
<keyword evidence="2" id="KW-1185">Reference proteome</keyword>
<proteinExistence type="predicted"/>
<comment type="caution">
    <text evidence="1">The sequence shown here is derived from an EMBL/GenBank/DDBJ whole genome shotgun (WGS) entry which is preliminary data.</text>
</comment>
<reference evidence="1 2" key="1">
    <citation type="submission" date="2021-06" db="EMBL/GenBank/DDBJ databases">
        <authorList>
            <person name="Palmer J.M."/>
        </authorList>
    </citation>
    <scope>NUCLEOTIDE SEQUENCE [LARGE SCALE GENOMIC DNA]</scope>
    <source>
        <strain evidence="1 2">AS_MEX2019</strain>
        <tissue evidence="1">Muscle</tissue>
    </source>
</reference>
<organism evidence="1 2">
    <name type="scientific">Ameca splendens</name>
    <dbReference type="NCBI Taxonomy" id="208324"/>
    <lineage>
        <taxon>Eukaryota</taxon>
        <taxon>Metazoa</taxon>
        <taxon>Chordata</taxon>
        <taxon>Craniata</taxon>
        <taxon>Vertebrata</taxon>
        <taxon>Euteleostomi</taxon>
        <taxon>Actinopterygii</taxon>
        <taxon>Neopterygii</taxon>
        <taxon>Teleostei</taxon>
        <taxon>Neoteleostei</taxon>
        <taxon>Acanthomorphata</taxon>
        <taxon>Ovalentaria</taxon>
        <taxon>Atherinomorphae</taxon>
        <taxon>Cyprinodontiformes</taxon>
        <taxon>Goodeidae</taxon>
        <taxon>Ameca</taxon>
    </lineage>
</organism>
<evidence type="ECO:0000313" key="2">
    <source>
        <dbReference type="Proteomes" id="UP001469553"/>
    </source>
</evidence>
<sequence length="84" mass="9325">MPMMSKAQAANVQRAAMLVYDILVHAPSQLVAVMHHIVVCQLPENDKEKAIRGLCCVPILTKVSSLPFRIQDSSVERNSLPQRT</sequence>